<feature type="region of interest" description="Disordered" evidence="4">
    <location>
        <begin position="242"/>
        <end position="267"/>
    </location>
</feature>
<dbReference type="AlphaFoldDB" id="A0A165N567"/>
<keyword evidence="1" id="KW-0489">Methyltransferase</keyword>
<proteinExistence type="predicted"/>
<accession>A0A165N567</accession>
<evidence type="ECO:0000256" key="1">
    <source>
        <dbReference type="ARBA" id="ARBA00022603"/>
    </source>
</evidence>
<dbReference type="InterPro" id="IPR046341">
    <property type="entry name" value="SET_dom_sf"/>
</dbReference>
<dbReference type="SUPFAM" id="SSF81822">
    <property type="entry name" value="RuBisCo LSMT C-terminal, substrate-binding domain"/>
    <property type="match status" value="1"/>
</dbReference>
<sequence>MASNDDFLAWFKSQGGEVSPDVGIHVFSDEEGGRGLIALKELQIGETLFSVPRSLLLSPKTCELPRRMGEGDWKRFNLSKGWSGLILCMMWEEAKGAESKWAGYFPWMPTTFSTLMFWSDEELAELKGSGITEKIGKEDADREYNDRVLPAIQACVHVLALNVARPDLFLPSQAEHYTLQKFHIAGSRILSRSFTVHDLADEAEEAQAVDAVSEDGDEAPQLIESAAAAVPVANDRDGDVEMQEAHEHDDEPEPEEEEEDSDDEDERATTLVPMADMLNARSGFNNARLYHERDCLRMCAITTIPAGCQLWNTYGDCANEDLLRRYGFVDLVPLEDGTLGNPADIAEVKADLVVKIAAVDASEVQERIDWWLDLGGDDTFDIERTCDVPQAMTSFSKLLLMPREEWEKTQQKDKPPKPKPDTATLALAVKVLRARLAEYPTTLEEDEALFPTLDPATQWKKRNAVAVRLGEKRILTGTLRRCEEMERSIAGQGSSTKGKRKGDENGR</sequence>
<dbReference type="InterPro" id="IPR050600">
    <property type="entry name" value="SETD3_SETD6_MTase"/>
</dbReference>
<dbReference type="GO" id="GO:0005634">
    <property type="term" value="C:nucleus"/>
    <property type="evidence" value="ECO:0007669"/>
    <property type="project" value="TreeGrafter"/>
</dbReference>
<dbReference type="GO" id="GO:0032259">
    <property type="term" value="P:methylation"/>
    <property type="evidence" value="ECO:0007669"/>
    <property type="project" value="UniProtKB-KW"/>
</dbReference>
<feature type="compositionally biased region" description="Acidic residues" evidence="4">
    <location>
        <begin position="250"/>
        <end position="266"/>
    </location>
</feature>
<dbReference type="PANTHER" id="PTHR13271:SF34">
    <property type="entry name" value="N-LYSINE METHYLTRANSFERASE SETD6"/>
    <property type="match status" value="1"/>
</dbReference>
<evidence type="ECO:0000256" key="4">
    <source>
        <dbReference type="SAM" id="MobiDB-lite"/>
    </source>
</evidence>
<evidence type="ECO:0000256" key="3">
    <source>
        <dbReference type="ARBA" id="ARBA00022691"/>
    </source>
</evidence>
<dbReference type="Gene3D" id="3.90.1420.10">
    <property type="entry name" value="Rubisco LSMT, substrate-binding domain"/>
    <property type="match status" value="1"/>
</dbReference>
<keyword evidence="2" id="KW-0808">Transferase</keyword>
<dbReference type="PANTHER" id="PTHR13271">
    <property type="entry name" value="UNCHARACTERIZED PUTATIVE METHYLTRANSFERASE"/>
    <property type="match status" value="1"/>
</dbReference>
<dbReference type="InterPro" id="IPR001214">
    <property type="entry name" value="SET_dom"/>
</dbReference>
<keyword evidence="7" id="KW-1185">Reference proteome</keyword>
<dbReference type="FunCoup" id="A0A165N567">
    <property type="interactions" value="360"/>
</dbReference>
<evidence type="ECO:0000313" key="6">
    <source>
        <dbReference type="EMBL" id="KZW00228.1"/>
    </source>
</evidence>
<dbReference type="GO" id="GO:0016279">
    <property type="term" value="F:protein-lysine N-methyltransferase activity"/>
    <property type="evidence" value="ECO:0007669"/>
    <property type="project" value="TreeGrafter"/>
</dbReference>
<keyword evidence="3" id="KW-0949">S-adenosyl-L-methionine</keyword>
<dbReference type="STRING" id="1314781.A0A165N567"/>
<feature type="region of interest" description="Disordered" evidence="4">
    <location>
        <begin position="484"/>
        <end position="507"/>
    </location>
</feature>
<dbReference type="SUPFAM" id="SSF82199">
    <property type="entry name" value="SET domain"/>
    <property type="match status" value="1"/>
</dbReference>
<dbReference type="InParanoid" id="A0A165N567"/>
<feature type="non-terminal residue" evidence="6">
    <location>
        <position position="507"/>
    </location>
</feature>
<name>A0A165N567_EXIGL</name>
<dbReference type="Gene3D" id="3.90.1410.10">
    <property type="entry name" value="set domain protein methyltransferase, domain 1"/>
    <property type="match status" value="1"/>
</dbReference>
<protein>
    <submittedName>
        <fullName evidence="6">SET domain-containing protein</fullName>
    </submittedName>
</protein>
<dbReference type="EMBL" id="KV425902">
    <property type="protein sequence ID" value="KZW00228.1"/>
    <property type="molecule type" value="Genomic_DNA"/>
</dbReference>
<dbReference type="InterPro" id="IPR015353">
    <property type="entry name" value="Rubisco_LSMT_subst-bd"/>
</dbReference>
<organism evidence="6 7">
    <name type="scientific">Exidia glandulosa HHB12029</name>
    <dbReference type="NCBI Taxonomy" id="1314781"/>
    <lineage>
        <taxon>Eukaryota</taxon>
        <taxon>Fungi</taxon>
        <taxon>Dikarya</taxon>
        <taxon>Basidiomycota</taxon>
        <taxon>Agaricomycotina</taxon>
        <taxon>Agaricomycetes</taxon>
        <taxon>Auriculariales</taxon>
        <taxon>Exidiaceae</taxon>
        <taxon>Exidia</taxon>
    </lineage>
</organism>
<dbReference type="InterPro" id="IPR036464">
    <property type="entry name" value="Rubisco_LSMT_subst-bd_sf"/>
</dbReference>
<dbReference type="Proteomes" id="UP000077266">
    <property type="component" value="Unassembled WGS sequence"/>
</dbReference>
<evidence type="ECO:0000313" key="7">
    <source>
        <dbReference type="Proteomes" id="UP000077266"/>
    </source>
</evidence>
<dbReference type="PROSITE" id="PS50280">
    <property type="entry name" value="SET"/>
    <property type="match status" value="1"/>
</dbReference>
<dbReference type="Pfam" id="PF09273">
    <property type="entry name" value="Rubis-subs-bind"/>
    <property type="match status" value="1"/>
</dbReference>
<gene>
    <name evidence="6" type="ORF">EXIGLDRAFT_738789</name>
</gene>
<feature type="domain" description="SET" evidence="5">
    <location>
        <begin position="22"/>
        <end position="315"/>
    </location>
</feature>
<evidence type="ECO:0000256" key="2">
    <source>
        <dbReference type="ARBA" id="ARBA00022679"/>
    </source>
</evidence>
<reference evidence="6 7" key="1">
    <citation type="journal article" date="2016" name="Mol. Biol. Evol.">
        <title>Comparative Genomics of Early-Diverging Mushroom-Forming Fungi Provides Insights into the Origins of Lignocellulose Decay Capabilities.</title>
        <authorList>
            <person name="Nagy L.G."/>
            <person name="Riley R."/>
            <person name="Tritt A."/>
            <person name="Adam C."/>
            <person name="Daum C."/>
            <person name="Floudas D."/>
            <person name="Sun H."/>
            <person name="Yadav J.S."/>
            <person name="Pangilinan J."/>
            <person name="Larsson K.H."/>
            <person name="Matsuura K."/>
            <person name="Barry K."/>
            <person name="Labutti K."/>
            <person name="Kuo R."/>
            <person name="Ohm R.A."/>
            <person name="Bhattacharya S.S."/>
            <person name="Shirouzu T."/>
            <person name="Yoshinaga Y."/>
            <person name="Martin F.M."/>
            <person name="Grigoriev I.V."/>
            <person name="Hibbett D.S."/>
        </authorList>
    </citation>
    <scope>NUCLEOTIDE SEQUENCE [LARGE SCALE GENOMIC DNA]</scope>
    <source>
        <strain evidence="6 7">HHB12029</strain>
    </source>
</reference>
<dbReference type="OrthoDB" id="341421at2759"/>
<evidence type="ECO:0000259" key="5">
    <source>
        <dbReference type="PROSITE" id="PS50280"/>
    </source>
</evidence>